<gene>
    <name evidence="2" type="ORF">Ciccas_009618</name>
</gene>
<dbReference type="AlphaFoldDB" id="A0ABD2PXZ1"/>
<accession>A0ABD2PXZ1</accession>
<keyword evidence="1" id="KW-0812">Transmembrane</keyword>
<feature type="transmembrane region" description="Helical" evidence="1">
    <location>
        <begin position="129"/>
        <end position="150"/>
    </location>
</feature>
<keyword evidence="1" id="KW-0472">Membrane</keyword>
<dbReference type="EMBL" id="JBJKFK010002011">
    <property type="protein sequence ID" value="KAL3311797.1"/>
    <property type="molecule type" value="Genomic_DNA"/>
</dbReference>
<evidence type="ECO:0000313" key="2">
    <source>
        <dbReference type="EMBL" id="KAL3311797.1"/>
    </source>
</evidence>
<keyword evidence="1" id="KW-1133">Transmembrane helix</keyword>
<sequence>MFIQSHRILAEPAGVDLYPSITQAYQPCESENALEGLSDLNLDNPSSHSEMSAAELEFLRKNRMSMSKSELTFHCGAQKEFIGLQEIRCNANPSENIGQNMQNLPKPSNSVFILCPGGHSSWFLTSGEIVGIAVGSTIALLLLTLGCLLMRGQNDKMQDHSDIYMTNAHVPGTIIARPVAGSMNLVPMPSQPNEVQAQFV</sequence>
<evidence type="ECO:0000313" key="3">
    <source>
        <dbReference type="Proteomes" id="UP001626550"/>
    </source>
</evidence>
<keyword evidence="3" id="KW-1185">Reference proteome</keyword>
<organism evidence="2 3">
    <name type="scientific">Cichlidogyrus casuarinus</name>
    <dbReference type="NCBI Taxonomy" id="1844966"/>
    <lineage>
        <taxon>Eukaryota</taxon>
        <taxon>Metazoa</taxon>
        <taxon>Spiralia</taxon>
        <taxon>Lophotrochozoa</taxon>
        <taxon>Platyhelminthes</taxon>
        <taxon>Monogenea</taxon>
        <taxon>Monopisthocotylea</taxon>
        <taxon>Dactylogyridea</taxon>
        <taxon>Ancyrocephalidae</taxon>
        <taxon>Cichlidogyrus</taxon>
    </lineage>
</organism>
<evidence type="ECO:0000256" key="1">
    <source>
        <dbReference type="SAM" id="Phobius"/>
    </source>
</evidence>
<reference evidence="2 3" key="1">
    <citation type="submission" date="2024-11" db="EMBL/GenBank/DDBJ databases">
        <title>Adaptive evolution of stress response genes in parasites aligns with host niche diversity.</title>
        <authorList>
            <person name="Hahn C."/>
            <person name="Resl P."/>
        </authorList>
    </citation>
    <scope>NUCLEOTIDE SEQUENCE [LARGE SCALE GENOMIC DNA]</scope>
    <source>
        <strain evidence="2">EGGRZ-B1_66</strain>
        <tissue evidence="2">Body</tissue>
    </source>
</reference>
<dbReference type="Proteomes" id="UP001626550">
    <property type="component" value="Unassembled WGS sequence"/>
</dbReference>
<name>A0ABD2PXZ1_9PLAT</name>
<proteinExistence type="predicted"/>
<protein>
    <submittedName>
        <fullName evidence="2">Uncharacterized protein</fullName>
    </submittedName>
</protein>
<comment type="caution">
    <text evidence="2">The sequence shown here is derived from an EMBL/GenBank/DDBJ whole genome shotgun (WGS) entry which is preliminary data.</text>
</comment>